<evidence type="ECO:0000313" key="2">
    <source>
        <dbReference type="Proteomes" id="UP000299102"/>
    </source>
</evidence>
<dbReference type="AlphaFoldDB" id="A0A4C1YE48"/>
<proteinExistence type="predicted"/>
<comment type="caution">
    <text evidence="1">The sequence shown here is derived from an EMBL/GenBank/DDBJ whole genome shotgun (WGS) entry which is preliminary data.</text>
</comment>
<gene>
    <name evidence="1" type="ORF">EVAR_41145_1</name>
</gene>
<dbReference type="Proteomes" id="UP000299102">
    <property type="component" value="Unassembled WGS sequence"/>
</dbReference>
<name>A0A4C1YE48_EUMVA</name>
<dbReference type="EMBL" id="BGZK01001161">
    <property type="protein sequence ID" value="GBP72929.1"/>
    <property type="molecule type" value="Genomic_DNA"/>
</dbReference>
<accession>A0A4C1YE48</accession>
<evidence type="ECO:0008006" key="3">
    <source>
        <dbReference type="Google" id="ProtNLM"/>
    </source>
</evidence>
<keyword evidence="2" id="KW-1185">Reference proteome</keyword>
<reference evidence="1 2" key="1">
    <citation type="journal article" date="2019" name="Commun. Biol.">
        <title>The bagworm genome reveals a unique fibroin gene that provides high tensile strength.</title>
        <authorList>
            <person name="Kono N."/>
            <person name="Nakamura H."/>
            <person name="Ohtoshi R."/>
            <person name="Tomita M."/>
            <person name="Numata K."/>
            <person name="Arakawa K."/>
        </authorList>
    </citation>
    <scope>NUCLEOTIDE SEQUENCE [LARGE SCALE GENOMIC DNA]</scope>
</reference>
<organism evidence="1 2">
    <name type="scientific">Eumeta variegata</name>
    <name type="common">Bagworm moth</name>
    <name type="synonym">Eumeta japonica</name>
    <dbReference type="NCBI Taxonomy" id="151549"/>
    <lineage>
        <taxon>Eukaryota</taxon>
        <taxon>Metazoa</taxon>
        <taxon>Ecdysozoa</taxon>
        <taxon>Arthropoda</taxon>
        <taxon>Hexapoda</taxon>
        <taxon>Insecta</taxon>
        <taxon>Pterygota</taxon>
        <taxon>Neoptera</taxon>
        <taxon>Endopterygota</taxon>
        <taxon>Lepidoptera</taxon>
        <taxon>Glossata</taxon>
        <taxon>Ditrysia</taxon>
        <taxon>Tineoidea</taxon>
        <taxon>Psychidae</taxon>
        <taxon>Oiketicinae</taxon>
        <taxon>Eumeta</taxon>
    </lineage>
</organism>
<dbReference type="OrthoDB" id="411871at2759"/>
<sequence>MREAVWLYEVKRGKNVGDTFVDWELERPVYFGDLPHPAHVPEIGCKSVEDLESQTMGRLTVVGPQIYNDRNRIAGKVGAALTERRNGEETWCSTLRRDCFCMVFQAEMVALQRAIRRTKEGKDGLVNIFSDSRSSQEVLIGPKTYYL</sequence>
<evidence type="ECO:0000313" key="1">
    <source>
        <dbReference type="EMBL" id="GBP72929.1"/>
    </source>
</evidence>
<protein>
    <recommendedName>
        <fullName evidence="3">RNase H type-1 domain-containing protein</fullName>
    </recommendedName>
</protein>